<dbReference type="InterPro" id="IPR054347">
    <property type="entry name" value="TOTE_primase"/>
</dbReference>
<dbReference type="PANTHER" id="PTHR11274">
    <property type="entry name" value="RAD25/XP-B DNA REPAIR HELICASE"/>
    <property type="match status" value="1"/>
</dbReference>
<organism evidence="8 9">
    <name type="scientific">Arcobacter nitrofigilis (strain ATCC 33309 / DSM 7299 / CCUG 15893 / LMG 7604 / NCTC 12251 / CI)</name>
    <name type="common">Campylobacter nitrofigilis</name>
    <dbReference type="NCBI Taxonomy" id="572480"/>
    <lineage>
        <taxon>Bacteria</taxon>
        <taxon>Pseudomonadati</taxon>
        <taxon>Campylobacterota</taxon>
        <taxon>Epsilonproteobacteria</taxon>
        <taxon>Campylobacterales</taxon>
        <taxon>Arcobacteraceae</taxon>
        <taxon>Arcobacter</taxon>
    </lineage>
</organism>
<dbReference type="Pfam" id="PF22548">
    <property type="entry name" value="AEP-TOTE"/>
    <property type="match status" value="1"/>
</dbReference>
<dbReference type="GO" id="GO:0005524">
    <property type="term" value="F:ATP binding"/>
    <property type="evidence" value="ECO:0007669"/>
    <property type="project" value="UniProtKB-KW"/>
</dbReference>
<dbReference type="InterPro" id="IPR001650">
    <property type="entry name" value="Helicase_C-like"/>
</dbReference>
<dbReference type="HOGENOM" id="CLU_011771_1_0_7"/>
<dbReference type="InterPro" id="IPR050615">
    <property type="entry name" value="ATP-dep_DNA_Helicase"/>
</dbReference>
<feature type="domain" description="Helicase C-terminal" evidence="7">
    <location>
        <begin position="571"/>
        <end position="706"/>
    </location>
</feature>
<feature type="domain" description="Helicase ATP-binding" evidence="6">
    <location>
        <begin position="377"/>
        <end position="524"/>
    </location>
</feature>
<name>D5V294_ARCNC</name>
<evidence type="ECO:0000313" key="9">
    <source>
        <dbReference type="Proteomes" id="UP000000939"/>
    </source>
</evidence>
<dbReference type="OrthoDB" id="9804086at2"/>
<evidence type="ECO:0000259" key="6">
    <source>
        <dbReference type="PROSITE" id="PS51192"/>
    </source>
</evidence>
<dbReference type="EMBL" id="CP001999">
    <property type="protein sequence ID" value="ADG92327.1"/>
    <property type="molecule type" value="Genomic_DNA"/>
</dbReference>
<gene>
    <name evidence="8" type="ordered locus">Arnit_0662</name>
</gene>
<dbReference type="SUPFAM" id="SSF52540">
    <property type="entry name" value="P-loop containing nucleoside triphosphate hydrolases"/>
    <property type="match status" value="1"/>
</dbReference>
<dbReference type="CDD" id="cd17926">
    <property type="entry name" value="DEXHc_RE"/>
    <property type="match status" value="1"/>
</dbReference>
<accession>D5V294</accession>
<evidence type="ECO:0000256" key="1">
    <source>
        <dbReference type="ARBA" id="ARBA00022741"/>
    </source>
</evidence>
<evidence type="ECO:0000256" key="5">
    <source>
        <dbReference type="SAM" id="Coils"/>
    </source>
</evidence>
<dbReference type="PROSITE" id="PS51192">
    <property type="entry name" value="HELICASE_ATP_BIND_1"/>
    <property type="match status" value="1"/>
</dbReference>
<dbReference type="AlphaFoldDB" id="D5V294"/>
<evidence type="ECO:0000256" key="3">
    <source>
        <dbReference type="ARBA" id="ARBA00022806"/>
    </source>
</evidence>
<dbReference type="GO" id="GO:0016787">
    <property type="term" value="F:hydrolase activity"/>
    <property type="evidence" value="ECO:0007669"/>
    <property type="project" value="UniProtKB-KW"/>
</dbReference>
<dbReference type="eggNOG" id="COG4951">
    <property type="taxonomic scope" value="Bacteria"/>
</dbReference>
<dbReference type="STRING" id="572480.Arnit_0662"/>
<sequence length="706" mass="82438">MKNQVQKRLNKLYEDKLNIEKEIALLEKELNKKELNKDEKIEIFRTLFISRADVYLKKWISKDSSKESYFPVTKTFQGSDYLPLLNNDIEQHLRGQVQLATYNISISNKCKYGVLKISKNDISKLQTILQDLNLIGNYQFDSYNDVLVWFFYEENIQARDTKEFLQNIIKSANISAKIYPNLDFVNSSNFGSYLELPLHLKLRQSNKTVFFDCNNLTPYEDQWDYLKNVKKISKNVVLKIAKSNEQKPLQSWENQKQNAVEYPNFALDITIYDYVYIKSKNLSKSFLNELKNLAVFDNPQIKILLSLRKPLFNTPKQIKNYEEDETYLKLPRGVLGFVIKILKQNGVKYLLDDKRVENKQEYPKVKYELRDDQNLAISKVIKKDFSICVAPPGFGKTLIGAKMIELRGVNTLIIVNKNMLLDQWIQRFVDYFGMDKKDIGFLGKSKNKLTGKLDIATMQSLKNQPEIIKEYSFVIVDECHHIPAITFELIIKLFCGKYVLGLSATPNRKDGLEPILFQQLGQISYEYKKKRTLTHRIKVINTDFKSQADNYAQLINEITIDKSRNELIINEVKQYIDRKILILTDRIEHINILEELLIKNNLKYVSIHGSLSKKEQQENLEQIENSNLILATTSYFGEGIDFPHLNTIIFVTPISYYGRLVQYLGRIGRDGQECLAIDLLDSKNAMLNSTFKKRLEGYKQMHYKIY</sequence>
<protein>
    <submittedName>
        <fullName evidence="8">Type III restriction protein res subunit</fullName>
    </submittedName>
</protein>
<dbReference type="PROSITE" id="PS51194">
    <property type="entry name" value="HELICASE_CTER"/>
    <property type="match status" value="1"/>
</dbReference>
<proteinExistence type="predicted"/>
<dbReference type="PANTHER" id="PTHR11274:SF0">
    <property type="entry name" value="GENERAL TRANSCRIPTION AND DNA REPAIR FACTOR IIH HELICASE SUBUNIT XPB"/>
    <property type="match status" value="1"/>
</dbReference>
<keyword evidence="4" id="KW-0067">ATP-binding</keyword>
<dbReference type="Proteomes" id="UP000000939">
    <property type="component" value="Chromosome"/>
</dbReference>
<dbReference type="Pfam" id="PF04851">
    <property type="entry name" value="ResIII"/>
    <property type="match status" value="1"/>
</dbReference>
<keyword evidence="1" id="KW-0547">Nucleotide-binding</keyword>
<dbReference type="SMART" id="SM00490">
    <property type="entry name" value="HELICc"/>
    <property type="match status" value="1"/>
</dbReference>
<evidence type="ECO:0000259" key="7">
    <source>
        <dbReference type="PROSITE" id="PS51194"/>
    </source>
</evidence>
<dbReference type="Gene3D" id="3.40.50.300">
    <property type="entry name" value="P-loop containing nucleotide triphosphate hydrolases"/>
    <property type="match status" value="2"/>
</dbReference>
<evidence type="ECO:0000256" key="4">
    <source>
        <dbReference type="ARBA" id="ARBA00022840"/>
    </source>
</evidence>
<dbReference type="InterPro" id="IPR027417">
    <property type="entry name" value="P-loop_NTPase"/>
</dbReference>
<feature type="coiled-coil region" evidence="5">
    <location>
        <begin position="2"/>
        <end position="43"/>
    </location>
</feature>
<dbReference type="GO" id="GO:0004386">
    <property type="term" value="F:helicase activity"/>
    <property type="evidence" value="ECO:0007669"/>
    <property type="project" value="UniProtKB-KW"/>
</dbReference>
<dbReference type="GO" id="GO:0003677">
    <property type="term" value="F:DNA binding"/>
    <property type="evidence" value="ECO:0007669"/>
    <property type="project" value="InterPro"/>
</dbReference>
<dbReference type="CDD" id="cd18785">
    <property type="entry name" value="SF2_C"/>
    <property type="match status" value="1"/>
</dbReference>
<evidence type="ECO:0000256" key="2">
    <source>
        <dbReference type="ARBA" id="ARBA00022801"/>
    </source>
</evidence>
<reference evidence="8 9" key="1">
    <citation type="journal article" date="2010" name="Stand. Genomic Sci.">
        <title>Complete genome sequence of Arcobacter nitrofigilis type strain (CI).</title>
        <authorList>
            <person name="Pati A."/>
            <person name="Gronow S."/>
            <person name="Lapidus A."/>
            <person name="Copeland A."/>
            <person name="Glavina Del Rio T."/>
            <person name="Nolan M."/>
            <person name="Lucas S."/>
            <person name="Tice H."/>
            <person name="Cheng J.F."/>
            <person name="Han C."/>
            <person name="Chertkov O."/>
            <person name="Bruce D."/>
            <person name="Tapia R."/>
            <person name="Goodwin L."/>
            <person name="Pitluck S."/>
            <person name="Liolios K."/>
            <person name="Ivanova N."/>
            <person name="Mavromatis K."/>
            <person name="Chen A."/>
            <person name="Palaniappan K."/>
            <person name="Land M."/>
            <person name="Hauser L."/>
            <person name="Chang Y.J."/>
            <person name="Jeffries C.D."/>
            <person name="Detter J.C."/>
            <person name="Rohde M."/>
            <person name="Goker M."/>
            <person name="Bristow J."/>
            <person name="Eisen J.A."/>
            <person name="Markowitz V."/>
            <person name="Hugenholtz P."/>
            <person name="Klenk H.P."/>
            <person name="Kyrpides N.C."/>
        </authorList>
    </citation>
    <scope>NUCLEOTIDE SEQUENCE [LARGE SCALE GENOMIC DNA]</scope>
    <source>
        <strain evidence="9">ATCC 33309 / DSM 7299 / CCUG 15893 / LMG 7604 / NCTC 12251 / CI</strain>
    </source>
</reference>
<dbReference type="SMART" id="SM00487">
    <property type="entry name" value="DEXDc"/>
    <property type="match status" value="1"/>
</dbReference>
<dbReference type="InterPro" id="IPR006935">
    <property type="entry name" value="Helicase/UvrB_N"/>
</dbReference>
<dbReference type="RefSeq" id="WP_013134472.1">
    <property type="nucleotide sequence ID" value="NC_014166.1"/>
</dbReference>
<keyword evidence="5" id="KW-0175">Coiled coil</keyword>
<keyword evidence="3" id="KW-0347">Helicase</keyword>
<dbReference type="InterPro" id="IPR014001">
    <property type="entry name" value="Helicase_ATP-bd"/>
</dbReference>
<keyword evidence="2" id="KW-0378">Hydrolase</keyword>
<dbReference type="KEGG" id="ant:Arnit_0662"/>
<evidence type="ECO:0000313" key="8">
    <source>
        <dbReference type="EMBL" id="ADG92327.1"/>
    </source>
</evidence>
<dbReference type="eggNOG" id="COG1061">
    <property type="taxonomic scope" value="Bacteria"/>
</dbReference>
<keyword evidence="9" id="KW-1185">Reference proteome</keyword>
<dbReference type="Pfam" id="PF00271">
    <property type="entry name" value="Helicase_C"/>
    <property type="match status" value="1"/>
</dbReference>